<dbReference type="GO" id="GO:0030198">
    <property type="term" value="P:extracellular matrix organization"/>
    <property type="evidence" value="ECO:0007669"/>
    <property type="project" value="TreeGrafter"/>
</dbReference>
<evidence type="ECO:0000259" key="3">
    <source>
        <dbReference type="PROSITE" id="PS50213"/>
    </source>
</evidence>
<dbReference type="GO" id="GO:0005615">
    <property type="term" value="C:extracellular space"/>
    <property type="evidence" value="ECO:0007669"/>
    <property type="project" value="TreeGrafter"/>
</dbReference>
<dbReference type="PANTHER" id="PTHR10900">
    <property type="entry name" value="PERIOSTIN-RELATED"/>
    <property type="match status" value="1"/>
</dbReference>
<protein>
    <submittedName>
        <fullName evidence="4">Immunogenic protein MPT70</fullName>
    </submittedName>
</protein>
<dbReference type="InterPro" id="IPR000782">
    <property type="entry name" value="FAS1_domain"/>
</dbReference>
<dbReference type="InterPro" id="IPR050904">
    <property type="entry name" value="Adhesion/Biosynth-related"/>
</dbReference>
<gene>
    <name evidence="4" type="ORF">CGERO_02915</name>
</gene>
<dbReference type="SMART" id="SM00554">
    <property type="entry name" value="FAS1"/>
    <property type="match status" value="1"/>
</dbReference>
<sequence precursor="true">MQLKRRPISTAAAVLAAAGLMLGACSTDSNEAESTSTAASSQTTTATSEAASTSTSGAMAAAAPKGPLCQAYADAHPDGPASLEVISGQNVVEALPNIPELSTLTAALTGELNPDVNLVATIKDGQWTIFAPTNAAFEKLDAATVEKLKTDSDLLSKILTYHVVDGKADVNAVVGEHTTVQGSKLKVTDGDPMKVNDATIGCGNVPTENAQVYLIDSVLLPAE</sequence>
<evidence type="ECO:0000256" key="2">
    <source>
        <dbReference type="SAM" id="SignalP"/>
    </source>
</evidence>
<evidence type="ECO:0000313" key="4">
    <source>
        <dbReference type="EMBL" id="AZA10906.1"/>
    </source>
</evidence>
<dbReference type="OrthoDB" id="9800666at2"/>
<reference evidence="4 5" key="1">
    <citation type="submission" date="2018-11" db="EMBL/GenBank/DDBJ databases">
        <authorList>
            <person name="Kleinhagauer T."/>
            <person name="Glaeser S.P."/>
            <person name="Spergser J."/>
            <person name="Ruckert C."/>
            <person name="Kaempfer P."/>
            <person name="Busse H.-J."/>
        </authorList>
    </citation>
    <scope>NUCLEOTIDE SEQUENCE [LARGE SCALE GENOMIC DNA]</scope>
    <source>
        <strain evidence="4 5">W8</strain>
    </source>
</reference>
<dbReference type="InterPro" id="IPR036378">
    <property type="entry name" value="FAS1_dom_sf"/>
</dbReference>
<dbReference type="PANTHER" id="PTHR10900:SF77">
    <property type="entry name" value="FI19380P1"/>
    <property type="match status" value="1"/>
</dbReference>
<accession>A0A3G6IZ24</accession>
<dbReference type="PROSITE" id="PS50213">
    <property type="entry name" value="FAS1"/>
    <property type="match status" value="1"/>
</dbReference>
<feature type="chain" id="PRO_5039693442" evidence="2">
    <location>
        <begin position="27"/>
        <end position="223"/>
    </location>
</feature>
<feature type="region of interest" description="Disordered" evidence="1">
    <location>
        <begin position="31"/>
        <end position="59"/>
    </location>
</feature>
<organism evidence="4 5">
    <name type="scientific">Corynebacterium gerontici</name>
    <dbReference type="NCBI Taxonomy" id="2079234"/>
    <lineage>
        <taxon>Bacteria</taxon>
        <taxon>Bacillati</taxon>
        <taxon>Actinomycetota</taxon>
        <taxon>Actinomycetes</taxon>
        <taxon>Mycobacteriales</taxon>
        <taxon>Corynebacteriaceae</taxon>
        <taxon>Corynebacterium</taxon>
    </lineage>
</organism>
<feature type="domain" description="FAS1" evidence="3">
    <location>
        <begin position="88"/>
        <end position="219"/>
    </location>
</feature>
<feature type="signal peptide" evidence="2">
    <location>
        <begin position="1"/>
        <end position="26"/>
    </location>
</feature>
<dbReference type="GO" id="GO:0031012">
    <property type="term" value="C:extracellular matrix"/>
    <property type="evidence" value="ECO:0007669"/>
    <property type="project" value="TreeGrafter"/>
</dbReference>
<dbReference type="SUPFAM" id="SSF82153">
    <property type="entry name" value="FAS1 domain"/>
    <property type="match status" value="1"/>
</dbReference>
<proteinExistence type="predicted"/>
<keyword evidence="5" id="KW-1185">Reference proteome</keyword>
<dbReference type="Gene3D" id="2.30.180.10">
    <property type="entry name" value="FAS1 domain"/>
    <property type="match status" value="1"/>
</dbReference>
<dbReference type="PROSITE" id="PS51257">
    <property type="entry name" value="PROKAR_LIPOPROTEIN"/>
    <property type="match status" value="1"/>
</dbReference>
<dbReference type="GO" id="GO:0007155">
    <property type="term" value="P:cell adhesion"/>
    <property type="evidence" value="ECO:0007669"/>
    <property type="project" value="TreeGrafter"/>
</dbReference>
<dbReference type="GO" id="GO:0050839">
    <property type="term" value="F:cell adhesion molecule binding"/>
    <property type="evidence" value="ECO:0007669"/>
    <property type="project" value="TreeGrafter"/>
</dbReference>
<dbReference type="EMBL" id="CP033897">
    <property type="protein sequence ID" value="AZA10906.1"/>
    <property type="molecule type" value="Genomic_DNA"/>
</dbReference>
<dbReference type="KEGG" id="cgk:CGERO_02915"/>
<dbReference type="Pfam" id="PF02469">
    <property type="entry name" value="Fasciclin"/>
    <property type="match status" value="1"/>
</dbReference>
<dbReference type="RefSeq" id="WP_123933387.1">
    <property type="nucleotide sequence ID" value="NZ_CP033897.1"/>
</dbReference>
<dbReference type="Proteomes" id="UP000271587">
    <property type="component" value="Chromosome"/>
</dbReference>
<dbReference type="AlphaFoldDB" id="A0A3G6IZ24"/>
<keyword evidence="2" id="KW-0732">Signal</keyword>
<evidence type="ECO:0000256" key="1">
    <source>
        <dbReference type="SAM" id="MobiDB-lite"/>
    </source>
</evidence>
<evidence type="ECO:0000313" key="5">
    <source>
        <dbReference type="Proteomes" id="UP000271587"/>
    </source>
</evidence>
<name>A0A3G6IZ24_9CORY</name>